<organism evidence="1 2">
    <name type="scientific">Zophobas morio</name>
    <dbReference type="NCBI Taxonomy" id="2755281"/>
    <lineage>
        <taxon>Eukaryota</taxon>
        <taxon>Metazoa</taxon>
        <taxon>Ecdysozoa</taxon>
        <taxon>Arthropoda</taxon>
        <taxon>Hexapoda</taxon>
        <taxon>Insecta</taxon>
        <taxon>Pterygota</taxon>
        <taxon>Neoptera</taxon>
        <taxon>Endopterygota</taxon>
        <taxon>Coleoptera</taxon>
        <taxon>Polyphaga</taxon>
        <taxon>Cucujiformia</taxon>
        <taxon>Tenebrionidae</taxon>
        <taxon>Zophobas</taxon>
    </lineage>
</organism>
<dbReference type="Gene3D" id="3.30.40.10">
    <property type="entry name" value="Zinc/RING finger domain, C3HC4 (zinc finger)"/>
    <property type="match status" value="1"/>
</dbReference>
<dbReference type="PANTHER" id="PTHR37445">
    <property type="entry name" value="PROTEIN CBG24663"/>
    <property type="match status" value="1"/>
</dbReference>
<dbReference type="InterPro" id="IPR011011">
    <property type="entry name" value="Znf_FYVE_PHD"/>
</dbReference>
<dbReference type="PANTHER" id="PTHR37445:SF3">
    <property type="entry name" value="ZINC FINGER PHD-TYPE DOMAIN-CONTAINING PROTEIN"/>
    <property type="match status" value="1"/>
</dbReference>
<keyword evidence="2" id="KW-1185">Reference proteome</keyword>
<dbReference type="SUPFAM" id="SSF57903">
    <property type="entry name" value="FYVE/PHD zinc finger"/>
    <property type="match status" value="1"/>
</dbReference>
<comment type="caution">
    <text evidence="1">The sequence shown here is derived from an EMBL/GenBank/DDBJ whole genome shotgun (WGS) entry which is preliminary data.</text>
</comment>
<evidence type="ECO:0000313" key="1">
    <source>
        <dbReference type="EMBL" id="KAJ3655952.1"/>
    </source>
</evidence>
<dbReference type="EMBL" id="JALNTZ010000004">
    <property type="protein sequence ID" value="KAJ3655952.1"/>
    <property type="molecule type" value="Genomic_DNA"/>
</dbReference>
<protein>
    <submittedName>
        <fullName evidence="1">Uncharacterized protein</fullName>
    </submittedName>
</protein>
<accession>A0AA38IG30</accession>
<sequence length="248" mass="28123">MSNYKCTCKVAEEHKLVCCCVCKKSFKIECVGLSTAEARKIHAGDGLTWSCNNCRKLGNDINSLKAVIISLQEQISTFQSAVTPSRLTELMSIEKSVYEFEERQKRANNLMVFGIKEGENLVKKEQTEKDVIFLKNMFSTVGVSVCENEISPMRCGKYDQGASLCRPVKVKLSSPDVVKKLVYDSRKLRDNEDFKNIRISTDRTPMQLELYREVKTELASRLDSGETNLTIKYIRGVPIVVMKNQPEN</sequence>
<dbReference type="InterPro" id="IPR013083">
    <property type="entry name" value="Znf_RING/FYVE/PHD"/>
</dbReference>
<proteinExistence type="predicted"/>
<reference evidence="1" key="1">
    <citation type="journal article" date="2023" name="G3 (Bethesda)">
        <title>Whole genome assemblies of Zophobas morio and Tenebrio molitor.</title>
        <authorList>
            <person name="Kaur S."/>
            <person name="Stinson S.A."/>
            <person name="diCenzo G.C."/>
        </authorList>
    </citation>
    <scope>NUCLEOTIDE SEQUENCE</scope>
    <source>
        <strain evidence="1">QUZm001</strain>
    </source>
</reference>
<gene>
    <name evidence="1" type="ORF">Zmor_015059</name>
</gene>
<dbReference type="Proteomes" id="UP001168821">
    <property type="component" value="Unassembled WGS sequence"/>
</dbReference>
<dbReference type="AlphaFoldDB" id="A0AA38IG30"/>
<name>A0AA38IG30_9CUCU</name>
<evidence type="ECO:0000313" key="2">
    <source>
        <dbReference type="Proteomes" id="UP001168821"/>
    </source>
</evidence>